<dbReference type="GO" id="GO:0003677">
    <property type="term" value="F:DNA binding"/>
    <property type="evidence" value="ECO:0007669"/>
    <property type="project" value="UniProtKB-KW"/>
</dbReference>
<dbReference type="InterPro" id="IPR010992">
    <property type="entry name" value="IHF-like_DNA-bd_dom_sf"/>
</dbReference>
<dbReference type="Proteomes" id="UP000276223">
    <property type="component" value="Unassembled WGS sequence"/>
</dbReference>
<evidence type="ECO:0000313" key="4">
    <source>
        <dbReference type="EMBL" id="ROQ90809.1"/>
    </source>
</evidence>
<dbReference type="PANTHER" id="PTHR33175">
    <property type="entry name" value="DNA-BINDING PROTEIN HU"/>
    <property type="match status" value="1"/>
</dbReference>
<sequence length="92" mass="10427">MTKSQLIEALARAEGITLKAAEVAVNVTFESMEKALIQGDRVEIRGFGSFKVKNYDGYKGRNPKTGELIEVRPKRLPFFKVGKELKERVDKR</sequence>
<dbReference type="Gene3D" id="4.10.520.10">
    <property type="entry name" value="IHF-like DNA-binding proteins"/>
    <property type="match status" value="1"/>
</dbReference>
<keyword evidence="2" id="KW-0238">DNA-binding</keyword>
<keyword evidence="5" id="KW-1185">Reference proteome</keyword>
<dbReference type="SUPFAM" id="SSF47729">
    <property type="entry name" value="IHF-like DNA-binding proteins"/>
    <property type="match status" value="1"/>
</dbReference>
<comment type="similarity">
    <text evidence="1 3">Belongs to the bacterial histone-like protein family.</text>
</comment>
<comment type="caution">
    <text evidence="4">The sequence shown here is derived from an EMBL/GenBank/DDBJ whole genome shotgun (WGS) entry which is preliminary data.</text>
</comment>
<dbReference type="PRINTS" id="PR01727">
    <property type="entry name" value="DNABINDINGHU"/>
</dbReference>
<dbReference type="PANTHER" id="PTHR33175:SF5">
    <property type="entry name" value="INTEGRATION HOST FACTOR SUBUNIT BETA"/>
    <property type="match status" value="1"/>
</dbReference>
<gene>
    <name evidence="4" type="ORF">EDC27_2703</name>
</gene>
<dbReference type="Pfam" id="PF00216">
    <property type="entry name" value="Bac_DNA_binding"/>
    <property type="match status" value="1"/>
</dbReference>
<evidence type="ECO:0000256" key="3">
    <source>
        <dbReference type="RuleBase" id="RU003939"/>
    </source>
</evidence>
<dbReference type="EMBL" id="RJVA01000014">
    <property type="protein sequence ID" value="ROQ90809.1"/>
    <property type="molecule type" value="Genomic_DNA"/>
</dbReference>
<proteinExistence type="inferred from homology"/>
<dbReference type="AlphaFoldDB" id="A0A3N1UN42"/>
<dbReference type="SMART" id="SM00411">
    <property type="entry name" value="BHL"/>
    <property type="match status" value="1"/>
</dbReference>
<accession>A0A3N1UN42</accession>
<dbReference type="GO" id="GO:0005829">
    <property type="term" value="C:cytosol"/>
    <property type="evidence" value="ECO:0007669"/>
    <property type="project" value="TreeGrafter"/>
</dbReference>
<organism evidence="4 5">
    <name type="scientific">Desulfosoma caldarium</name>
    <dbReference type="NCBI Taxonomy" id="610254"/>
    <lineage>
        <taxon>Bacteria</taxon>
        <taxon>Pseudomonadati</taxon>
        <taxon>Thermodesulfobacteriota</taxon>
        <taxon>Syntrophobacteria</taxon>
        <taxon>Syntrophobacterales</taxon>
        <taxon>Syntrophobacteraceae</taxon>
        <taxon>Desulfosoma</taxon>
    </lineage>
</organism>
<dbReference type="OrthoDB" id="9804203at2"/>
<dbReference type="InterPro" id="IPR000119">
    <property type="entry name" value="Hist_DNA-bd"/>
</dbReference>
<protein>
    <submittedName>
        <fullName evidence="4">Integration host factor subunit beta</fullName>
    </submittedName>
</protein>
<evidence type="ECO:0000256" key="2">
    <source>
        <dbReference type="ARBA" id="ARBA00023125"/>
    </source>
</evidence>
<name>A0A3N1UN42_9BACT</name>
<dbReference type="CDD" id="cd13836">
    <property type="entry name" value="IHF_B"/>
    <property type="match status" value="1"/>
</dbReference>
<evidence type="ECO:0000313" key="5">
    <source>
        <dbReference type="Proteomes" id="UP000276223"/>
    </source>
</evidence>
<reference evidence="4 5" key="1">
    <citation type="submission" date="2018-11" db="EMBL/GenBank/DDBJ databases">
        <title>Genomic Encyclopedia of Type Strains, Phase IV (KMG-IV): sequencing the most valuable type-strain genomes for metagenomic binning, comparative biology and taxonomic classification.</title>
        <authorList>
            <person name="Goeker M."/>
        </authorList>
    </citation>
    <scope>NUCLEOTIDE SEQUENCE [LARGE SCALE GENOMIC DNA]</scope>
    <source>
        <strain evidence="4 5">DSM 22027</strain>
    </source>
</reference>
<dbReference type="RefSeq" id="WP_123291149.1">
    <property type="nucleotide sequence ID" value="NZ_RJVA01000014.1"/>
</dbReference>
<dbReference type="GO" id="GO:0030527">
    <property type="term" value="F:structural constituent of chromatin"/>
    <property type="evidence" value="ECO:0007669"/>
    <property type="project" value="InterPro"/>
</dbReference>
<evidence type="ECO:0000256" key="1">
    <source>
        <dbReference type="ARBA" id="ARBA00010529"/>
    </source>
</evidence>